<reference evidence="1" key="2">
    <citation type="submission" date="2022-06" db="UniProtKB">
        <authorList>
            <consortium name="EnsemblMetazoa"/>
        </authorList>
    </citation>
    <scope>IDENTIFICATION</scope>
    <source>
        <strain evidence="1">DF5081</strain>
    </source>
</reference>
<name>A0A8R1IJX0_CAEJA</name>
<sequence length="69" mass="8001">MGSSEEVALQEAMEMCGRCVRSAKRNENVNWMEKKTYVAQLVNKKKIEEEKRDSCFMLISYAPPPPDFQ</sequence>
<dbReference type="AlphaFoldDB" id="A0A8R1IJX0"/>
<reference evidence="2" key="1">
    <citation type="submission" date="2010-08" db="EMBL/GenBank/DDBJ databases">
        <authorList>
            <consortium name="Caenorhabditis japonica Sequencing Consortium"/>
            <person name="Wilson R.K."/>
        </authorList>
    </citation>
    <scope>NUCLEOTIDE SEQUENCE [LARGE SCALE GENOMIC DNA]</scope>
    <source>
        <strain evidence="2">DF5081</strain>
    </source>
</reference>
<dbReference type="EnsemblMetazoa" id="CJA37889.1">
    <property type="protein sequence ID" value="CJA37889.1"/>
    <property type="gene ID" value="WBGene00213736"/>
</dbReference>
<evidence type="ECO:0000313" key="1">
    <source>
        <dbReference type="EnsemblMetazoa" id="CJA37889.1"/>
    </source>
</evidence>
<organism evidence="1 2">
    <name type="scientific">Caenorhabditis japonica</name>
    <dbReference type="NCBI Taxonomy" id="281687"/>
    <lineage>
        <taxon>Eukaryota</taxon>
        <taxon>Metazoa</taxon>
        <taxon>Ecdysozoa</taxon>
        <taxon>Nematoda</taxon>
        <taxon>Chromadorea</taxon>
        <taxon>Rhabditida</taxon>
        <taxon>Rhabditina</taxon>
        <taxon>Rhabditomorpha</taxon>
        <taxon>Rhabditoidea</taxon>
        <taxon>Rhabditidae</taxon>
        <taxon>Peloderinae</taxon>
        <taxon>Caenorhabditis</taxon>
    </lineage>
</organism>
<accession>A0A8R1IJX0</accession>
<evidence type="ECO:0000313" key="2">
    <source>
        <dbReference type="Proteomes" id="UP000005237"/>
    </source>
</evidence>
<dbReference type="Proteomes" id="UP000005237">
    <property type="component" value="Unassembled WGS sequence"/>
</dbReference>
<protein>
    <submittedName>
        <fullName evidence="1">Uncharacterized protein</fullName>
    </submittedName>
</protein>
<proteinExistence type="predicted"/>
<keyword evidence="2" id="KW-1185">Reference proteome</keyword>